<comment type="catalytic activity">
    <reaction evidence="6 7">
        <text>Release of N-terminal amino acids, preferentially methionine, from peptides and arylamides.</text>
        <dbReference type="EC" id="3.4.11.18"/>
    </reaction>
</comment>
<dbReference type="PATRIC" id="fig|1618426.3.peg.266"/>
<evidence type="ECO:0000313" key="10">
    <source>
        <dbReference type="Proteomes" id="UP000034492"/>
    </source>
</evidence>
<comment type="cofactor">
    <cofactor evidence="6">
        <name>Co(2+)</name>
        <dbReference type="ChEBI" id="CHEBI:48828"/>
    </cofactor>
    <cofactor evidence="6">
        <name>Zn(2+)</name>
        <dbReference type="ChEBI" id="CHEBI:29105"/>
    </cofactor>
    <cofactor evidence="6">
        <name>Mn(2+)</name>
        <dbReference type="ChEBI" id="CHEBI:29035"/>
    </cofactor>
    <cofactor evidence="6">
        <name>Fe(2+)</name>
        <dbReference type="ChEBI" id="CHEBI:29033"/>
    </cofactor>
    <text evidence="6">Binds 2 divalent metal cations per subunit. Has a high-affinity and a low affinity metal-binding site. The true nature of the physiological cofactor is under debate. The enzyme is active with cobalt, zinc, manganese or divalent iron ions. Most likely, methionine aminopeptidases function as mononuclear Fe(2+)-metalloproteases under physiological conditions, and the catalytically relevant metal-binding site has been assigned to the histidine-containing high-affinity site.</text>
</comment>
<dbReference type="GO" id="GO:0070006">
    <property type="term" value="F:metalloaminopeptidase activity"/>
    <property type="evidence" value="ECO:0007669"/>
    <property type="project" value="UniProtKB-UniRule"/>
</dbReference>
<keyword evidence="3 6" id="KW-0645">Protease</keyword>
<sequence length="260" mass="28333">MKVKPKSPHELKLMRKSGLITAKALKKTLEAVKAGVSLIELDDIAREEILRLGGNPSFMSVPGYEWTTCLTVNDEVVHGIPRDVILKDGDVLGIDLGAVYQGYHTDAAWSILVSEEGRVKSEESEKKERFLEVGEKALWDGIKQAVEGNKIGDISEAIQSEVERRGGYSVVRSLVGHGVGKNLHEEPEVPGFGKAGTGLKLMKNMTLAIEAIYTEGKSGVVMDSDGWTIRSEDGTLGGLFEMSIIVLKDKAEVLTDWRGV</sequence>
<keyword evidence="2 6" id="KW-0031">Aminopeptidase</keyword>
<feature type="binding site" evidence="6">
    <location>
        <position position="184"/>
    </location>
    <ligand>
        <name>substrate</name>
    </ligand>
</feature>
<dbReference type="PANTHER" id="PTHR43330:SF27">
    <property type="entry name" value="METHIONINE AMINOPEPTIDASE"/>
    <property type="match status" value="1"/>
</dbReference>
<dbReference type="EMBL" id="LBSA01000005">
    <property type="protein sequence ID" value="KKQ10419.1"/>
    <property type="molecule type" value="Genomic_DNA"/>
</dbReference>
<feature type="binding site" evidence="6">
    <location>
        <position position="241"/>
    </location>
    <ligand>
        <name>a divalent metal cation</name>
        <dbReference type="ChEBI" id="CHEBI:60240"/>
        <label>2</label>
        <note>catalytic</note>
    </ligand>
</feature>
<dbReference type="AlphaFoldDB" id="A0A0G0HE79"/>
<feature type="binding site" evidence="6">
    <location>
        <position position="95"/>
    </location>
    <ligand>
        <name>a divalent metal cation</name>
        <dbReference type="ChEBI" id="CHEBI:60240"/>
        <label>1</label>
    </ligand>
</feature>
<name>A0A0G0HE79_9BACT</name>
<dbReference type="Proteomes" id="UP000034492">
    <property type="component" value="Unassembled WGS sequence"/>
</dbReference>
<proteinExistence type="inferred from homology"/>
<dbReference type="CDD" id="cd01086">
    <property type="entry name" value="MetAP1"/>
    <property type="match status" value="1"/>
</dbReference>
<feature type="binding site" evidence="6">
    <location>
        <position position="106"/>
    </location>
    <ligand>
        <name>a divalent metal cation</name>
        <dbReference type="ChEBI" id="CHEBI:60240"/>
        <label>1</label>
    </ligand>
</feature>
<feature type="binding site" evidence="6">
    <location>
        <position position="78"/>
    </location>
    <ligand>
        <name>substrate</name>
    </ligand>
</feature>
<feature type="binding site" evidence="6">
    <location>
        <position position="106"/>
    </location>
    <ligand>
        <name>a divalent metal cation</name>
        <dbReference type="ChEBI" id="CHEBI:60240"/>
        <label>2</label>
        <note>catalytic</note>
    </ligand>
</feature>
<dbReference type="InterPro" id="IPR036005">
    <property type="entry name" value="Creatinase/aminopeptidase-like"/>
</dbReference>
<dbReference type="NCBIfam" id="TIGR00500">
    <property type="entry name" value="met_pdase_I"/>
    <property type="match status" value="1"/>
</dbReference>
<evidence type="ECO:0000256" key="2">
    <source>
        <dbReference type="ARBA" id="ARBA00022438"/>
    </source>
</evidence>
<dbReference type="InterPro" id="IPR001714">
    <property type="entry name" value="Pept_M24_MAP"/>
</dbReference>
<dbReference type="HAMAP" id="MF_01974">
    <property type="entry name" value="MetAP_1"/>
    <property type="match status" value="1"/>
</dbReference>
<dbReference type="EC" id="3.4.11.18" evidence="6 7"/>
<dbReference type="Gene3D" id="3.90.230.10">
    <property type="entry name" value="Creatinase/methionine aminopeptidase superfamily"/>
    <property type="match status" value="1"/>
</dbReference>
<evidence type="ECO:0000256" key="6">
    <source>
        <dbReference type="HAMAP-Rule" id="MF_01974"/>
    </source>
</evidence>
<keyword evidence="5 6" id="KW-0378">Hydrolase</keyword>
<comment type="similarity">
    <text evidence="6">Belongs to the peptidase M24A family. Methionine aminopeptidase type 1 subfamily.</text>
</comment>
<feature type="binding site" evidence="6">
    <location>
        <position position="210"/>
    </location>
    <ligand>
        <name>a divalent metal cation</name>
        <dbReference type="ChEBI" id="CHEBI:60240"/>
        <label>2</label>
        <note>catalytic</note>
    </ligand>
</feature>
<dbReference type="SUPFAM" id="SSF55920">
    <property type="entry name" value="Creatinase/aminopeptidase"/>
    <property type="match status" value="1"/>
</dbReference>
<organism evidence="9 10">
    <name type="scientific">Candidatus Daviesbacteria bacterium GW2011_GWB1_36_5</name>
    <dbReference type="NCBI Taxonomy" id="1618426"/>
    <lineage>
        <taxon>Bacteria</taxon>
        <taxon>Candidatus Daviesiibacteriota</taxon>
    </lineage>
</organism>
<comment type="caution">
    <text evidence="9">The sequence shown here is derived from an EMBL/GenBank/DDBJ whole genome shotgun (WGS) entry which is preliminary data.</text>
</comment>
<gene>
    <name evidence="6" type="primary">map</name>
    <name evidence="9" type="ORF">US19_C0005G0031</name>
</gene>
<dbReference type="Pfam" id="PF00557">
    <property type="entry name" value="Peptidase_M24"/>
    <property type="match status" value="1"/>
</dbReference>
<dbReference type="PRINTS" id="PR00599">
    <property type="entry name" value="MAPEPTIDASE"/>
</dbReference>
<evidence type="ECO:0000256" key="7">
    <source>
        <dbReference type="RuleBase" id="RU003653"/>
    </source>
</evidence>
<protein>
    <recommendedName>
        <fullName evidence="6 7">Methionine aminopeptidase</fullName>
        <shortName evidence="6">MAP</shortName>
        <shortName evidence="6">MetAP</shortName>
        <ecNumber evidence="6 7">3.4.11.18</ecNumber>
    </recommendedName>
    <alternativeName>
        <fullName evidence="6">Peptidase M</fullName>
    </alternativeName>
</protein>
<reference evidence="9 10" key="1">
    <citation type="journal article" date="2015" name="Nature">
        <title>rRNA introns, odd ribosomes, and small enigmatic genomes across a large radiation of phyla.</title>
        <authorList>
            <person name="Brown C.T."/>
            <person name="Hug L.A."/>
            <person name="Thomas B.C."/>
            <person name="Sharon I."/>
            <person name="Castelle C.J."/>
            <person name="Singh A."/>
            <person name="Wilkins M.J."/>
            <person name="Williams K.H."/>
            <person name="Banfield J.F."/>
        </authorList>
    </citation>
    <scope>NUCLEOTIDE SEQUENCE [LARGE SCALE GENOMIC DNA]</scope>
</reference>
<comment type="function">
    <text evidence="1 6">Removes the N-terminal methionine from nascent proteins. The N-terminal methionine is often cleaved when the second residue in the primary sequence is small and uncharged (Met-Ala-, Cys, Gly, Pro, Ser, Thr, or Val). Requires deformylation of the N(alpha)-formylated initiator methionine before it can be hydrolyzed.</text>
</comment>
<evidence type="ECO:0000256" key="5">
    <source>
        <dbReference type="ARBA" id="ARBA00022801"/>
    </source>
</evidence>
<feature type="domain" description="Peptidase M24" evidence="8">
    <location>
        <begin position="13"/>
        <end position="221"/>
    </location>
</feature>
<dbReference type="GO" id="GO:0046872">
    <property type="term" value="F:metal ion binding"/>
    <property type="evidence" value="ECO:0007669"/>
    <property type="project" value="UniProtKB-UniRule"/>
</dbReference>
<comment type="subunit">
    <text evidence="6">Monomer.</text>
</comment>
<dbReference type="GO" id="GO:0005829">
    <property type="term" value="C:cytosol"/>
    <property type="evidence" value="ECO:0007669"/>
    <property type="project" value="TreeGrafter"/>
</dbReference>
<evidence type="ECO:0000313" key="9">
    <source>
        <dbReference type="EMBL" id="KKQ10419.1"/>
    </source>
</evidence>
<dbReference type="PANTHER" id="PTHR43330">
    <property type="entry name" value="METHIONINE AMINOPEPTIDASE"/>
    <property type="match status" value="1"/>
</dbReference>
<accession>A0A0G0HE79</accession>
<dbReference type="InterPro" id="IPR002467">
    <property type="entry name" value="Pept_M24A_MAP1"/>
</dbReference>
<feature type="binding site" evidence="6">
    <location>
        <position position="177"/>
    </location>
    <ligand>
        <name>a divalent metal cation</name>
        <dbReference type="ChEBI" id="CHEBI:60240"/>
        <label>2</label>
        <note>catalytic</note>
    </ligand>
</feature>
<evidence type="ECO:0000256" key="3">
    <source>
        <dbReference type="ARBA" id="ARBA00022670"/>
    </source>
</evidence>
<keyword evidence="4 6" id="KW-0479">Metal-binding</keyword>
<evidence type="ECO:0000256" key="1">
    <source>
        <dbReference type="ARBA" id="ARBA00002521"/>
    </source>
</evidence>
<evidence type="ECO:0000259" key="8">
    <source>
        <dbReference type="Pfam" id="PF00557"/>
    </source>
</evidence>
<dbReference type="GO" id="GO:0004239">
    <property type="term" value="F:initiator methionyl aminopeptidase activity"/>
    <property type="evidence" value="ECO:0007669"/>
    <property type="project" value="UniProtKB-UniRule"/>
</dbReference>
<feature type="binding site" evidence="6">
    <location>
        <position position="241"/>
    </location>
    <ligand>
        <name>a divalent metal cation</name>
        <dbReference type="ChEBI" id="CHEBI:60240"/>
        <label>1</label>
    </ligand>
</feature>
<evidence type="ECO:0000256" key="4">
    <source>
        <dbReference type="ARBA" id="ARBA00022723"/>
    </source>
</evidence>
<dbReference type="GO" id="GO:0006508">
    <property type="term" value="P:proteolysis"/>
    <property type="evidence" value="ECO:0007669"/>
    <property type="project" value="UniProtKB-KW"/>
</dbReference>
<dbReference type="InterPro" id="IPR000994">
    <property type="entry name" value="Pept_M24"/>
</dbReference>